<dbReference type="FunFam" id="2.40.30.110:FF:000003">
    <property type="entry name" value="Aminomethyltransferase"/>
    <property type="match status" value="1"/>
</dbReference>
<organism evidence="9">
    <name type="scientific">hydrothermal vent metagenome</name>
    <dbReference type="NCBI Taxonomy" id="652676"/>
    <lineage>
        <taxon>unclassified sequences</taxon>
        <taxon>metagenomes</taxon>
        <taxon>ecological metagenomes</taxon>
    </lineage>
</organism>
<dbReference type="PIRSF" id="PIRSF006487">
    <property type="entry name" value="GcvT"/>
    <property type="match status" value="1"/>
</dbReference>
<evidence type="ECO:0000256" key="6">
    <source>
        <dbReference type="ARBA" id="ARBA00047665"/>
    </source>
</evidence>
<dbReference type="Pfam" id="PF01571">
    <property type="entry name" value="GCV_T"/>
    <property type="match status" value="1"/>
</dbReference>
<dbReference type="EC" id="2.1.2.10" evidence="2"/>
<keyword evidence="4 9" id="KW-0808">Transferase</keyword>
<evidence type="ECO:0000256" key="5">
    <source>
        <dbReference type="ARBA" id="ARBA00031395"/>
    </source>
</evidence>
<dbReference type="InterPro" id="IPR006222">
    <property type="entry name" value="GCVT_N"/>
</dbReference>
<comment type="similarity">
    <text evidence="1">Belongs to the GcvT family.</text>
</comment>
<evidence type="ECO:0000256" key="1">
    <source>
        <dbReference type="ARBA" id="ARBA00008609"/>
    </source>
</evidence>
<name>A0A3B1CMD8_9ZZZZ</name>
<dbReference type="SUPFAM" id="SSF101790">
    <property type="entry name" value="Aminomethyltransferase beta-barrel domain"/>
    <property type="match status" value="1"/>
</dbReference>
<sequence>MTPKNTPLADTHKALGAKMLDFHGWMMPIQYTSILEEHKAVREKVGIFDVSHMGEIEIKGDKAFDLVQYITTNDVSLLEEGEIQYSALLNEKGGVIDDLLVYKVSGKRFLLCVNASNAVNDLSWIADQALRYPDVEVVNSSRRFGMISIQGPKSEPLLQALLPTPLAKLGYYRFCITTVGESNIIVSRTGYTGEDGFEIFCEWRDTPAIWEAIMVKGRQFSLKPIGLGARDTLRLEMRYALHGQELAEDITPLEAGLSWIVSLDKQGGFIGRDVLLKQKEEGVPQKLVGFEVTGRGIARTGYAVYHGDEVVGRVTSGAMSPSLKKAVGMAYVKPELAVVGAELFIEIRGKKVPAVVRRGSFVESRVKKEVPATT</sequence>
<dbReference type="Gene3D" id="3.30.70.1400">
    <property type="entry name" value="Aminomethyltransferase beta-barrel domains"/>
    <property type="match status" value="1"/>
</dbReference>
<dbReference type="Gene3D" id="2.40.30.110">
    <property type="entry name" value="Aminomethyltransferase beta-barrel domains"/>
    <property type="match status" value="1"/>
</dbReference>
<dbReference type="FunFam" id="3.30.70.1400:FF:000001">
    <property type="entry name" value="Aminomethyltransferase"/>
    <property type="match status" value="1"/>
</dbReference>
<accession>A0A3B1CMD8</accession>
<evidence type="ECO:0000256" key="2">
    <source>
        <dbReference type="ARBA" id="ARBA00012616"/>
    </source>
</evidence>
<dbReference type="Pfam" id="PF08669">
    <property type="entry name" value="GCV_T_C"/>
    <property type="match status" value="1"/>
</dbReference>
<dbReference type="GO" id="GO:0005960">
    <property type="term" value="C:glycine cleavage complex"/>
    <property type="evidence" value="ECO:0007669"/>
    <property type="project" value="InterPro"/>
</dbReference>
<reference evidence="9" key="1">
    <citation type="submission" date="2018-06" db="EMBL/GenBank/DDBJ databases">
        <authorList>
            <person name="Zhirakovskaya E."/>
        </authorList>
    </citation>
    <scope>NUCLEOTIDE SEQUENCE</scope>
</reference>
<keyword evidence="3" id="KW-0032">Aminotransferase</keyword>
<keyword evidence="9" id="KW-0489">Methyltransferase</keyword>
<dbReference type="Gene3D" id="4.10.1250.10">
    <property type="entry name" value="Aminomethyltransferase fragment"/>
    <property type="match status" value="1"/>
</dbReference>
<proteinExistence type="inferred from homology"/>
<dbReference type="InterPro" id="IPR006223">
    <property type="entry name" value="GcvT"/>
</dbReference>
<dbReference type="InterPro" id="IPR022903">
    <property type="entry name" value="GcvT_bac"/>
</dbReference>
<evidence type="ECO:0000259" key="7">
    <source>
        <dbReference type="Pfam" id="PF01571"/>
    </source>
</evidence>
<dbReference type="AlphaFoldDB" id="A0A3B1CMD8"/>
<evidence type="ECO:0000256" key="3">
    <source>
        <dbReference type="ARBA" id="ARBA00022576"/>
    </source>
</evidence>
<dbReference type="NCBIfam" id="TIGR00528">
    <property type="entry name" value="gcvT"/>
    <property type="match status" value="1"/>
</dbReference>
<evidence type="ECO:0000259" key="8">
    <source>
        <dbReference type="Pfam" id="PF08669"/>
    </source>
</evidence>
<dbReference type="GO" id="GO:0032259">
    <property type="term" value="P:methylation"/>
    <property type="evidence" value="ECO:0007669"/>
    <property type="project" value="UniProtKB-KW"/>
</dbReference>
<dbReference type="GO" id="GO:0008168">
    <property type="term" value="F:methyltransferase activity"/>
    <property type="evidence" value="ECO:0007669"/>
    <property type="project" value="UniProtKB-KW"/>
</dbReference>
<evidence type="ECO:0000313" key="9">
    <source>
        <dbReference type="EMBL" id="VAX20045.1"/>
    </source>
</evidence>
<dbReference type="GO" id="GO:0005829">
    <property type="term" value="C:cytosol"/>
    <property type="evidence" value="ECO:0007669"/>
    <property type="project" value="TreeGrafter"/>
</dbReference>
<dbReference type="InterPro" id="IPR028896">
    <property type="entry name" value="GcvT/YgfZ/DmdA"/>
</dbReference>
<dbReference type="EMBL" id="UOGC01000100">
    <property type="protein sequence ID" value="VAX20045.1"/>
    <property type="molecule type" value="Genomic_DNA"/>
</dbReference>
<feature type="domain" description="Aminomethyltransferase C-terminal" evidence="8">
    <location>
        <begin position="286"/>
        <end position="361"/>
    </location>
</feature>
<dbReference type="InterPro" id="IPR013977">
    <property type="entry name" value="GcvT_C"/>
</dbReference>
<dbReference type="InterPro" id="IPR027266">
    <property type="entry name" value="TrmE/GcvT-like"/>
</dbReference>
<gene>
    <name evidence="9" type="ORF">MNBD_NITROSPINAE01-660</name>
</gene>
<feature type="domain" description="GCVT N-terminal" evidence="7">
    <location>
        <begin position="9"/>
        <end position="265"/>
    </location>
</feature>
<dbReference type="FunFam" id="4.10.1250.10:FF:000001">
    <property type="entry name" value="Aminomethyltransferase"/>
    <property type="match status" value="1"/>
</dbReference>
<dbReference type="HAMAP" id="MF_00259">
    <property type="entry name" value="GcvT"/>
    <property type="match status" value="1"/>
</dbReference>
<dbReference type="NCBIfam" id="NF001567">
    <property type="entry name" value="PRK00389.1"/>
    <property type="match status" value="1"/>
</dbReference>
<dbReference type="PANTHER" id="PTHR43757">
    <property type="entry name" value="AMINOMETHYLTRANSFERASE"/>
    <property type="match status" value="1"/>
</dbReference>
<comment type="catalytic activity">
    <reaction evidence="6">
        <text>N(6)-[(R)-S(8)-aminomethyldihydrolipoyl]-L-lysyl-[protein] + (6S)-5,6,7,8-tetrahydrofolate = N(6)-[(R)-dihydrolipoyl]-L-lysyl-[protein] + (6R)-5,10-methylene-5,6,7,8-tetrahydrofolate + NH4(+)</text>
        <dbReference type="Rhea" id="RHEA:16945"/>
        <dbReference type="Rhea" id="RHEA-COMP:10475"/>
        <dbReference type="Rhea" id="RHEA-COMP:10492"/>
        <dbReference type="ChEBI" id="CHEBI:15636"/>
        <dbReference type="ChEBI" id="CHEBI:28938"/>
        <dbReference type="ChEBI" id="CHEBI:57453"/>
        <dbReference type="ChEBI" id="CHEBI:83100"/>
        <dbReference type="ChEBI" id="CHEBI:83143"/>
        <dbReference type="EC" id="2.1.2.10"/>
    </reaction>
</comment>
<dbReference type="Gene3D" id="3.30.1360.120">
    <property type="entry name" value="Probable tRNA modification gtpase trme, domain 1"/>
    <property type="match status" value="1"/>
</dbReference>
<evidence type="ECO:0000256" key="4">
    <source>
        <dbReference type="ARBA" id="ARBA00022679"/>
    </source>
</evidence>
<dbReference type="SUPFAM" id="SSF103025">
    <property type="entry name" value="Folate-binding domain"/>
    <property type="match status" value="1"/>
</dbReference>
<dbReference type="PANTHER" id="PTHR43757:SF2">
    <property type="entry name" value="AMINOMETHYLTRANSFERASE, MITOCHONDRIAL"/>
    <property type="match status" value="1"/>
</dbReference>
<protein>
    <recommendedName>
        <fullName evidence="2">aminomethyltransferase</fullName>
        <ecNumber evidence="2">2.1.2.10</ecNumber>
    </recommendedName>
    <alternativeName>
        <fullName evidence="5">Glycine cleavage system T protein</fullName>
    </alternativeName>
</protein>
<dbReference type="InterPro" id="IPR029043">
    <property type="entry name" value="GcvT/YgfZ_C"/>
</dbReference>
<dbReference type="GO" id="GO:0008483">
    <property type="term" value="F:transaminase activity"/>
    <property type="evidence" value="ECO:0007669"/>
    <property type="project" value="UniProtKB-KW"/>
</dbReference>
<dbReference type="GO" id="GO:0004047">
    <property type="term" value="F:aminomethyltransferase activity"/>
    <property type="evidence" value="ECO:0007669"/>
    <property type="project" value="UniProtKB-EC"/>
</dbReference>
<dbReference type="GO" id="GO:0006546">
    <property type="term" value="P:glycine catabolic process"/>
    <property type="evidence" value="ECO:0007669"/>
    <property type="project" value="InterPro"/>
</dbReference>